<feature type="compositionally biased region" description="Basic and acidic residues" evidence="1">
    <location>
        <begin position="58"/>
        <end position="74"/>
    </location>
</feature>
<feature type="region of interest" description="Disordered" evidence="1">
    <location>
        <begin position="44"/>
        <end position="74"/>
    </location>
</feature>
<proteinExistence type="predicted"/>
<gene>
    <name evidence="2" type="ORF">NCTC9504_01033</name>
</gene>
<evidence type="ECO:0000313" key="2">
    <source>
        <dbReference type="EMBL" id="STU59053.1"/>
    </source>
</evidence>
<sequence>MKIEHGAVVTQRLVKLLFAGDLFGDIKLTADLRERIKQRDVMTAGGSVYGEGQTGRPGADHRQPFRRVGRQDRHQGFMTRARVDQTGGDFADEDPIETRLIAADAGVDLIGAIVLRF</sequence>
<dbReference type="Proteomes" id="UP000254020">
    <property type="component" value="Unassembled WGS sequence"/>
</dbReference>
<dbReference type="AlphaFoldDB" id="A0A377Z1Z5"/>
<accession>A0A377Z1Z5</accession>
<name>A0A377Z1Z5_KLEPN</name>
<evidence type="ECO:0000256" key="1">
    <source>
        <dbReference type="SAM" id="MobiDB-lite"/>
    </source>
</evidence>
<evidence type="ECO:0000313" key="3">
    <source>
        <dbReference type="Proteomes" id="UP000254020"/>
    </source>
</evidence>
<protein>
    <submittedName>
        <fullName evidence="2">Uncharacterized protein</fullName>
    </submittedName>
</protein>
<dbReference type="EMBL" id="UGMA01000005">
    <property type="protein sequence ID" value="STU59053.1"/>
    <property type="molecule type" value="Genomic_DNA"/>
</dbReference>
<organism evidence="2 3">
    <name type="scientific">Klebsiella pneumoniae subsp. pneumoniae</name>
    <dbReference type="NCBI Taxonomy" id="72407"/>
    <lineage>
        <taxon>Bacteria</taxon>
        <taxon>Pseudomonadati</taxon>
        <taxon>Pseudomonadota</taxon>
        <taxon>Gammaproteobacteria</taxon>
        <taxon>Enterobacterales</taxon>
        <taxon>Enterobacteriaceae</taxon>
        <taxon>Klebsiella/Raoultella group</taxon>
        <taxon>Klebsiella</taxon>
        <taxon>Klebsiella pneumoniae complex</taxon>
    </lineage>
</organism>
<reference evidence="2 3" key="1">
    <citation type="submission" date="2018-06" db="EMBL/GenBank/DDBJ databases">
        <authorList>
            <consortium name="Pathogen Informatics"/>
            <person name="Doyle S."/>
        </authorList>
    </citation>
    <scope>NUCLEOTIDE SEQUENCE [LARGE SCALE GENOMIC DNA]</scope>
    <source>
        <strain evidence="2 3">NCTC9504</strain>
    </source>
</reference>